<sequence length="108" mass="11453">TVSLAGIRLEIPARYRALETVHLRYARWDLAHVDLVDPHSGVILAPLHPLDKAANAGEPRRALTPAAPATQPSPPSGMAPLLRALIAEHAATGLPPAFLPLDSPENNP</sequence>
<organism evidence="2 3">
    <name type="scientific">Thiorhodococcus minor</name>
    <dbReference type="NCBI Taxonomy" id="57489"/>
    <lineage>
        <taxon>Bacteria</taxon>
        <taxon>Pseudomonadati</taxon>
        <taxon>Pseudomonadota</taxon>
        <taxon>Gammaproteobacteria</taxon>
        <taxon>Chromatiales</taxon>
        <taxon>Chromatiaceae</taxon>
        <taxon>Thiorhodococcus</taxon>
    </lineage>
</organism>
<feature type="region of interest" description="Disordered" evidence="1">
    <location>
        <begin position="55"/>
        <end position="79"/>
    </location>
</feature>
<keyword evidence="3" id="KW-1185">Reference proteome</keyword>
<feature type="non-terminal residue" evidence="2">
    <location>
        <position position="1"/>
    </location>
</feature>
<evidence type="ECO:0000256" key="1">
    <source>
        <dbReference type="SAM" id="MobiDB-lite"/>
    </source>
</evidence>
<evidence type="ECO:0000313" key="3">
    <source>
        <dbReference type="Proteomes" id="UP000483379"/>
    </source>
</evidence>
<proteinExistence type="predicted"/>
<comment type="caution">
    <text evidence="2">The sequence shown here is derived from an EMBL/GenBank/DDBJ whole genome shotgun (WGS) entry which is preliminary data.</text>
</comment>
<dbReference type="EMBL" id="JAAIJQ010000317">
    <property type="protein sequence ID" value="NEV65446.1"/>
    <property type="molecule type" value="Genomic_DNA"/>
</dbReference>
<name>A0A6M0K6P5_9GAMM</name>
<dbReference type="Proteomes" id="UP000483379">
    <property type="component" value="Unassembled WGS sequence"/>
</dbReference>
<evidence type="ECO:0000313" key="2">
    <source>
        <dbReference type="EMBL" id="NEV65446.1"/>
    </source>
</evidence>
<accession>A0A6M0K6P5</accession>
<gene>
    <name evidence="2" type="ORF">G3446_27140</name>
</gene>
<reference evidence="2 3" key="1">
    <citation type="submission" date="2020-02" db="EMBL/GenBank/DDBJ databases">
        <title>Genome sequences of Thiorhodococcus mannitoliphagus and Thiorhodococcus minor, purple sulfur photosynthetic bacteria in the gammaproteobacterial family, Chromatiaceae.</title>
        <authorList>
            <person name="Aviles F.A."/>
            <person name="Meyer T.E."/>
            <person name="Kyndt J.A."/>
        </authorList>
    </citation>
    <scope>NUCLEOTIDE SEQUENCE [LARGE SCALE GENOMIC DNA]</scope>
    <source>
        <strain evidence="2 3">DSM 11518</strain>
    </source>
</reference>
<dbReference type="AlphaFoldDB" id="A0A6M0K6P5"/>
<protein>
    <submittedName>
        <fullName evidence="2">IS481 family transposase</fullName>
    </submittedName>
</protein>